<dbReference type="PANTHER" id="PTHR47290:SF4">
    <property type="entry name" value="RING FINGER PROTEIN"/>
    <property type="match status" value="1"/>
</dbReference>
<dbReference type="InterPro" id="IPR044171">
    <property type="entry name" value="LAX2-like"/>
</dbReference>
<keyword evidence="3" id="KW-1185">Reference proteome</keyword>
<accession>A0ABD1H682</accession>
<dbReference type="PANTHER" id="PTHR47290">
    <property type="entry name" value="RING FINGER PROTEIN"/>
    <property type="match status" value="1"/>
</dbReference>
<organism evidence="2 3">
    <name type="scientific">Salvia divinorum</name>
    <name type="common">Maria pastora</name>
    <name type="synonym">Diviner's sage</name>
    <dbReference type="NCBI Taxonomy" id="28513"/>
    <lineage>
        <taxon>Eukaryota</taxon>
        <taxon>Viridiplantae</taxon>
        <taxon>Streptophyta</taxon>
        <taxon>Embryophyta</taxon>
        <taxon>Tracheophyta</taxon>
        <taxon>Spermatophyta</taxon>
        <taxon>Magnoliopsida</taxon>
        <taxon>eudicotyledons</taxon>
        <taxon>Gunneridae</taxon>
        <taxon>Pentapetalae</taxon>
        <taxon>asterids</taxon>
        <taxon>lamiids</taxon>
        <taxon>Lamiales</taxon>
        <taxon>Lamiaceae</taxon>
        <taxon>Nepetoideae</taxon>
        <taxon>Mentheae</taxon>
        <taxon>Salviinae</taxon>
        <taxon>Salvia</taxon>
        <taxon>Salvia subgen. Calosphace</taxon>
    </lineage>
</organism>
<comment type="caution">
    <text evidence="2">The sequence shown here is derived from an EMBL/GenBank/DDBJ whole genome shotgun (WGS) entry which is preliminary data.</text>
</comment>
<feature type="region of interest" description="Disordered" evidence="1">
    <location>
        <begin position="33"/>
        <end position="54"/>
    </location>
</feature>
<name>A0ABD1H682_SALDI</name>
<dbReference type="Gene3D" id="3.10.20.90">
    <property type="entry name" value="Phosphatidylinositol 3-kinase Catalytic Subunit, Chain A, domain 1"/>
    <property type="match status" value="1"/>
</dbReference>
<sequence>MTMFSTEKRRFCGSEGYGFISVGSDLVGGMTEEKELREDSHVKEGGESSSKDEEWLQLSIGGGGGQDVGKKNRSGSGPVELELMPSTTHSQIRPETFRAPAGFSPSFISHQHEINWAFRPIPITSPSPSPSYFVRPAFQLYDVAAPPDFRVVQPPRRPHSGVWFMLQASHNQEREPFLPQISKSYLRIKDGRMTIRLVIKYLVNKLSLEDESEIEIRCKGQRLLPLLTLQYVRDNIWSSPRDFITLLPNSSTTHHIMVLHYARTHHPSN</sequence>
<evidence type="ECO:0000313" key="3">
    <source>
        <dbReference type="Proteomes" id="UP001567538"/>
    </source>
</evidence>
<protein>
    <submittedName>
        <fullName evidence="2">Protein LAX PANICLE 2-like</fullName>
    </submittedName>
</protein>
<evidence type="ECO:0000313" key="2">
    <source>
        <dbReference type="EMBL" id="KAL1550496.1"/>
    </source>
</evidence>
<feature type="region of interest" description="Disordered" evidence="1">
    <location>
        <begin position="59"/>
        <end position="78"/>
    </location>
</feature>
<evidence type="ECO:0000256" key="1">
    <source>
        <dbReference type="SAM" id="MobiDB-lite"/>
    </source>
</evidence>
<dbReference type="Proteomes" id="UP001567538">
    <property type="component" value="Unassembled WGS sequence"/>
</dbReference>
<gene>
    <name evidence="2" type="ORF">AAHA92_18450</name>
</gene>
<dbReference type="EMBL" id="JBEAFC010000007">
    <property type="protein sequence ID" value="KAL1550496.1"/>
    <property type="molecule type" value="Genomic_DNA"/>
</dbReference>
<dbReference type="AlphaFoldDB" id="A0ABD1H682"/>
<reference evidence="2 3" key="1">
    <citation type="submission" date="2024-06" db="EMBL/GenBank/DDBJ databases">
        <title>A chromosome level genome sequence of Diviner's sage (Salvia divinorum).</title>
        <authorList>
            <person name="Ford S.A."/>
            <person name="Ro D.-K."/>
            <person name="Ness R.W."/>
            <person name="Phillips M.A."/>
        </authorList>
    </citation>
    <scope>NUCLEOTIDE SEQUENCE [LARGE SCALE GENOMIC DNA]</scope>
    <source>
        <strain evidence="2">SAF-2024a</strain>
        <tissue evidence="2">Leaf</tissue>
    </source>
</reference>
<proteinExistence type="predicted"/>